<feature type="region of interest" description="Disordered" evidence="1">
    <location>
        <begin position="82"/>
        <end position="118"/>
    </location>
</feature>
<dbReference type="Proteomes" id="UP000473571">
    <property type="component" value="Unassembled WGS sequence"/>
</dbReference>
<gene>
    <name evidence="2" type="ORF">F7R13_20360</name>
</gene>
<name>A0A6L3NCT3_9BURK</name>
<protein>
    <submittedName>
        <fullName evidence="2">Uncharacterized protein</fullName>
    </submittedName>
</protein>
<dbReference type="EMBL" id="VZOL01000313">
    <property type="protein sequence ID" value="KAB0663291.1"/>
    <property type="molecule type" value="Genomic_DNA"/>
</dbReference>
<accession>A0A6L3NCT3</accession>
<comment type="caution">
    <text evidence="2">The sequence shown here is derived from an EMBL/GenBank/DDBJ whole genome shotgun (WGS) entry which is preliminary data.</text>
</comment>
<reference evidence="2 3" key="1">
    <citation type="submission" date="2019-09" db="EMBL/GenBank/DDBJ databases">
        <title>Draft genome sequences of 48 bacterial type strains from the CCUG.</title>
        <authorList>
            <person name="Tunovic T."/>
            <person name="Pineiro-Iglesias B."/>
            <person name="Unosson C."/>
            <person name="Inganas E."/>
            <person name="Ohlen M."/>
            <person name="Cardew S."/>
            <person name="Jensie-Markopoulos S."/>
            <person name="Salva-Serra F."/>
            <person name="Jaen-Luchoro D."/>
            <person name="Karlsson R."/>
            <person name="Svensson-Stadler L."/>
            <person name="Chun J."/>
            <person name="Moore E."/>
        </authorList>
    </citation>
    <scope>NUCLEOTIDE SEQUENCE [LARGE SCALE GENOMIC DNA]</scope>
    <source>
        <strain evidence="2 3">CCUG 65687</strain>
    </source>
</reference>
<proteinExistence type="predicted"/>
<evidence type="ECO:0000256" key="1">
    <source>
        <dbReference type="SAM" id="MobiDB-lite"/>
    </source>
</evidence>
<evidence type="ECO:0000313" key="2">
    <source>
        <dbReference type="EMBL" id="KAB0663291.1"/>
    </source>
</evidence>
<organism evidence="2 3">
    <name type="scientific">Burkholderia territorii</name>
    <dbReference type="NCBI Taxonomy" id="1503055"/>
    <lineage>
        <taxon>Bacteria</taxon>
        <taxon>Pseudomonadati</taxon>
        <taxon>Pseudomonadota</taxon>
        <taxon>Betaproteobacteria</taxon>
        <taxon>Burkholderiales</taxon>
        <taxon>Burkholderiaceae</taxon>
        <taxon>Burkholderia</taxon>
        <taxon>Burkholderia cepacia complex</taxon>
    </lineage>
</organism>
<dbReference type="AlphaFoldDB" id="A0A6L3NCT3"/>
<evidence type="ECO:0000313" key="3">
    <source>
        <dbReference type="Proteomes" id="UP000473571"/>
    </source>
</evidence>
<sequence length="118" mass="13278">MPVRHRTFTVPPFTAMAHKSRSHSNVGIFVHEAYHPQGLSQYDNDLMLLTETTSQGCAIHLCLNFFTRSLCRRLGSPVWRGTAGCRSDAPGGRPRWSDPHRRHCRELPPQIGKSGKIS</sequence>